<protein>
    <submittedName>
        <fullName evidence="1">Uncharacterized protein</fullName>
    </submittedName>
</protein>
<comment type="caution">
    <text evidence="1">The sequence shown here is derived from an EMBL/GenBank/DDBJ whole genome shotgun (WGS) entry which is preliminary data.</text>
</comment>
<reference evidence="1 2" key="1">
    <citation type="submission" date="2014-02" db="EMBL/GenBank/DDBJ databases">
        <title>Single nucleus genome sequencing reveals high similarity among nuclei of an endomycorrhizal fungus.</title>
        <authorList>
            <person name="Lin K."/>
            <person name="Geurts R."/>
            <person name="Zhang Z."/>
            <person name="Limpens E."/>
            <person name="Saunders D.G."/>
            <person name="Mu D."/>
            <person name="Pang E."/>
            <person name="Cao H."/>
            <person name="Cha H."/>
            <person name="Lin T."/>
            <person name="Zhou Q."/>
            <person name="Shang Y."/>
            <person name="Li Y."/>
            <person name="Ivanov S."/>
            <person name="Sharma T."/>
            <person name="Velzen R.V."/>
            <person name="Ruijter N.D."/>
            <person name="Aanen D.K."/>
            <person name="Win J."/>
            <person name="Kamoun S."/>
            <person name="Bisseling T."/>
            <person name="Huang S."/>
        </authorList>
    </citation>
    <scope>NUCLEOTIDE SEQUENCE [LARGE SCALE GENOMIC DNA]</scope>
    <source>
        <strain evidence="2">DAOM197198w</strain>
    </source>
</reference>
<dbReference type="EMBL" id="JEMT01028451">
    <property type="protein sequence ID" value="EXX54631.1"/>
    <property type="molecule type" value="Genomic_DNA"/>
</dbReference>
<organism evidence="1 2">
    <name type="scientific">Rhizophagus irregularis (strain DAOM 197198w)</name>
    <name type="common">Glomus intraradices</name>
    <dbReference type="NCBI Taxonomy" id="1432141"/>
    <lineage>
        <taxon>Eukaryota</taxon>
        <taxon>Fungi</taxon>
        <taxon>Fungi incertae sedis</taxon>
        <taxon>Mucoromycota</taxon>
        <taxon>Glomeromycotina</taxon>
        <taxon>Glomeromycetes</taxon>
        <taxon>Glomerales</taxon>
        <taxon>Glomeraceae</taxon>
        <taxon>Rhizophagus</taxon>
    </lineage>
</organism>
<accession>A0A015K5G2</accession>
<evidence type="ECO:0000313" key="1">
    <source>
        <dbReference type="EMBL" id="EXX54631.1"/>
    </source>
</evidence>
<dbReference type="HOGENOM" id="CLU_2334711_0_0_1"/>
<gene>
    <name evidence="1" type="ORF">RirG_232840</name>
</gene>
<sequence>MSYQCLIIYRRGRKIISYGPDGYSLLSEDQYKYVTNPPYKLSATVLLVYEDILEQIANSEGERDDLIQQYLRIYRDDMNSYGEKVYYKGAEFFVLQLS</sequence>
<dbReference type="Proteomes" id="UP000022910">
    <property type="component" value="Unassembled WGS sequence"/>
</dbReference>
<proteinExistence type="predicted"/>
<evidence type="ECO:0000313" key="2">
    <source>
        <dbReference type="Proteomes" id="UP000022910"/>
    </source>
</evidence>
<keyword evidence="2" id="KW-1185">Reference proteome</keyword>
<name>A0A015K5G2_RHIIW</name>
<dbReference type="AlphaFoldDB" id="A0A015K5G2"/>